<keyword evidence="4" id="KW-1185">Reference proteome</keyword>
<evidence type="ECO:0000313" key="3">
    <source>
        <dbReference type="EMBL" id="EOY06230.1"/>
    </source>
</evidence>
<evidence type="ECO:0000313" key="4">
    <source>
        <dbReference type="Proteomes" id="UP000026915"/>
    </source>
</evidence>
<dbReference type="AlphaFoldDB" id="A0A061EMJ8"/>
<dbReference type="Gene3D" id="1.20.1280.50">
    <property type="match status" value="1"/>
</dbReference>
<dbReference type="InterPro" id="IPR001810">
    <property type="entry name" value="F-box_dom"/>
</dbReference>
<feature type="domain" description="KIB1-4 beta-propeller" evidence="2">
    <location>
        <begin position="63"/>
        <end position="176"/>
    </location>
</feature>
<name>A0A061EMJ8_THECC</name>
<dbReference type="STRING" id="3641.A0A061EMJ8"/>
<dbReference type="Pfam" id="PF00646">
    <property type="entry name" value="F-box"/>
    <property type="match status" value="1"/>
</dbReference>
<dbReference type="HOGENOM" id="CLU_019286_1_2_1"/>
<dbReference type="PANTHER" id="PTHR44259">
    <property type="entry name" value="OS07G0183000 PROTEIN-RELATED"/>
    <property type="match status" value="1"/>
</dbReference>
<evidence type="ECO:0000259" key="2">
    <source>
        <dbReference type="Pfam" id="PF03478"/>
    </source>
</evidence>
<dbReference type="Proteomes" id="UP000026915">
    <property type="component" value="Chromosome 4"/>
</dbReference>
<proteinExistence type="predicted"/>
<dbReference type="InParanoid" id="A0A061EMJ8"/>
<organism evidence="3 4">
    <name type="scientific">Theobroma cacao</name>
    <name type="common">Cacao</name>
    <name type="synonym">Cocoa</name>
    <dbReference type="NCBI Taxonomy" id="3641"/>
    <lineage>
        <taxon>Eukaryota</taxon>
        <taxon>Viridiplantae</taxon>
        <taxon>Streptophyta</taxon>
        <taxon>Embryophyta</taxon>
        <taxon>Tracheophyta</taxon>
        <taxon>Spermatophyta</taxon>
        <taxon>Magnoliopsida</taxon>
        <taxon>eudicotyledons</taxon>
        <taxon>Gunneridae</taxon>
        <taxon>Pentapetalae</taxon>
        <taxon>rosids</taxon>
        <taxon>malvids</taxon>
        <taxon>Malvales</taxon>
        <taxon>Malvaceae</taxon>
        <taxon>Byttnerioideae</taxon>
        <taxon>Theobroma</taxon>
    </lineage>
</organism>
<protein>
    <submittedName>
        <fullName evidence="3">F-box family protein with a domain of Uncharacterized protein function, putative</fullName>
    </submittedName>
</protein>
<dbReference type="CDD" id="cd09917">
    <property type="entry name" value="F-box_SF"/>
    <property type="match status" value="1"/>
</dbReference>
<dbReference type="Gramene" id="EOY06230">
    <property type="protein sequence ID" value="EOY06230"/>
    <property type="gene ID" value="TCM_021032"/>
</dbReference>
<accession>A0A061EMJ8</accession>
<dbReference type="InterPro" id="IPR050942">
    <property type="entry name" value="F-box_BR-signaling"/>
</dbReference>
<feature type="domain" description="F-box" evidence="1">
    <location>
        <begin position="2"/>
        <end position="27"/>
    </location>
</feature>
<dbReference type="Pfam" id="PF03478">
    <property type="entry name" value="Beta-prop_KIB1-4"/>
    <property type="match status" value="2"/>
</dbReference>
<gene>
    <name evidence="3" type="ORF">TCM_021032</name>
</gene>
<dbReference type="EMBL" id="CM001882">
    <property type="protein sequence ID" value="EOY06230.1"/>
    <property type="molecule type" value="Genomic_DNA"/>
</dbReference>
<sequence>MLWSIFNRLDVIDIIRAKLVCSSWNSLGEELVPRTPWLMLPSKEEVEGRYDADNNAYSGLLKLGESQVCSPKKIPKEFRESCCVGSSNGWLIFLEEKAMPFLFHPLRRVKIRLPSLYAMLGLQRMERKADGVYDISYFEDSEDYFRLITCQHKKQHLREYFMQKAILTGEPDCNNKKYGGFMRKIRYIEPPFPEKSLAKRNSLGDLCASRLYLVESCGDILLSVRFIGEFVESDGTLISEEDALYGIGIQPKVCPYRTFLFHVHKLDFIELKWVEMNSLDDCALFLGGNQSVSVSVQSFANCEKNSIYYTDDYWDRMTEDYSYGGHDLGKYNLNDGSVKPIYEFSLDNVLPPPCWIIPNPKPC</sequence>
<evidence type="ECO:0000259" key="1">
    <source>
        <dbReference type="Pfam" id="PF00646"/>
    </source>
</evidence>
<feature type="domain" description="KIB1-4 beta-propeller" evidence="2">
    <location>
        <begin position="193"/>
        <end position="332"/>
    </location>
</feature>
<dbReference type="InterPro" id="IPR005174">
    <property type="entry name" value="KIB1-4_b-propeller"/>
</dbReference>
<dbReference type="PANTHER" id="PTHR44259:SF15">
    <property type="entry name" value="F-BOX PROTEIN KIB2-RELATED"/>
    <property type="match status" value="1"/>
</dbReference>
<dbReference type="OMA" id="VKHEDIG"/>
<dbReference type="InterPro" id="IPR036047">
    <property type="entry name" value="F-box-like_dom_sf"/>
</dbReference>
<dbReference type="SUPFAM" id="SSF81383">
    <property type="entry name" value="F-box domain"/>
    <property type="match status" value="1"/>
</dbReference>
<dbReference type="eggNOG" id="ENOG502S0MJ">
    <property type="taxonomic scope" value="Eukaryota"/>
</dbReference>
<reference evidence="3 4" key="1">
    <citation type="journal article" date="2013" name="Genome Biol.">
        <title>The genome sequence of the most widely cultivated cacao type and its use to identify candidate genes regulating pod color.</title>
        <authorList>
            <person name="Motamayor J.C."/>
            <person name="Mockaitis K."/>
            <person name="Schmutz J."/>
            <person name="Haiminen N."/>
            <person name="Iii D.L."/>
            <person name="Cornejo O."/>
            <person name="Findley S.D."/>
            <person name="Zheng P."/>
            <person name="Utro F."/>
            <person name="Royaert S."/>
            <person name="Saski C."/>
            <person name="Jenkins J."/>
            <person name="Podicheti R."/>
            <person name="Zhao M."/>
            <person name="Scheffler B.E."/>
            <person name="Stack J.C."/>
            <person name="Feltus F.A."/>
            <person name="Mustiga G.M."/>
            <person name="Amores F."/>
            <person name="Phillips W."/>
            <person name="Marelli J.P."/>
            <person name="May G.D."/>
            <person name="Shapiro H."/>
            <person name="Ma J."/>
            <person name="Bustamante C.D."/>
            <person name="Schnell R.J."/>
            <person name="Main D."/>
            <person name="Gilbert D."/>
            <person name="Parida L."/>
            <person name="Kuhn D.N."/>
        </authorList>
    </citation>
    <scope>NUCLEOTIDE SEQUENCE [LARGE SCALE GENOMIC DNA]</scope>
    <source>
        <strain evidence="4">cv. Matina 1-6</strain>
    </source>
</reference>